<proteinExistence type="predicted"/>
<dbReference type="AlphaFoldDB" id="A0A177A5N3"/>
<dbReference type="InterPro" id="IPR055528">
    <property type="entry name" value="DUF7102"/>
</dbReference>
<dbReference type="GeneID" id="36289890"/>
<evidence type="ECO:0000259" key="2">
    <source>
        <dbReference type="Pfam" id="PF23394"/>
    </source>
</evidence>
<name>A0A177A5N3_9PEZI</name>
<evidence type="ECO:0000313" key="4">
    <source>
        <dbReference type="EMBL" id="OAF56423.1"/>
    </source>
</evidence>
<gene>
    <name evidence="4" type="ORF">VC83_06835</name>
</gene>
<dbReference type="InterPro" id="IPR057559">
    <property type="entry name" value="SAM_6"/>
</dbReference>
<feature type="region of interest" description="Disordered" evidence="1">
    <location>
        <begin position="616"/>
        <end position="642"/>
    </location>
</feature>
<dbReference type="Pfam" id="PF23394">
    <property type="entry name" value="DUF7102"/>
    <property type="match status" value="1"/>
</dbReference>
<feature type="domain" description="SAM-like" evidence="3">
    <location>
        <begin position="853"/>
        <end position="928"/>
    </location>
</feature>
<evidence type="ECO:0000256" key="1">
    <source>
        <dbReference type="SAM" id="MobiDB-lite"/>
    </source>
</evidence>
<dbReference type="RefSeq" id="XP_024321717.1">
    <property type="nucleotide sequence ID" value="XM_024470423.1"/>
</dbReference>
<feature type="domain" description="DUF7102" evidence="2">
    <location>
        <begin position="677"/>
        <end position="845"/>
    </location>
</feature>
<dbReference type="eggNOG" id="ENOG502RXCE">
    <property type="taxonomic scope" value="Eukaryota"/>
</dbReference>
<dbReference type="Pfam" id="PF23395">
    <property type="entry name" value="SAM_6"/>
    <property type="match status" value="1"/>
</dbReference>
<protein>
    <submittedName>
        <fullName evidence="4">Uncharacterized protein</fullName>
    </submittedName>
</protein>
<dbReference type="VEuPathDB" id="FungiDB:GMDG_04311"/>
<dbReference type="OrthoDB" id="10257314at2759"/>
<dbReference type="Proteomes" id="UP000077154">
    <property type="component" value="Unassembled WGS sequence"/>
</dbReference>
<evidence type="ECO:0000259" key="3">
    <source>
        <dbReference type="Pfam" id="PF23395"/>
    </source>
</evidence>
<organism evidence="4">
    <name type="scientific">Pseudogymnoascus destructans</name>
    <dbReference type="NCBI Taxonomy" id="655981"/>
    <lineage>
        <taxon>Eukaryota</taxon>
        <taxon>Fungi</taxon>
        <taxon>Dikarya</taxon>
        <taxon>Ascomycota</taxon>
        <taxon>Pezizomycotina</taxon>
        <taxon>Leotiomycetes</taxon>
        <taxon>Thelebolales</taxon>
        <taxon>Thelebolaceae</taxon>
        <taxon>Pseudogymnoascus</taxon>
    </lineage>
</organism>
<reference evidence="4" key="1">
    <citation type="submission" date="2016-03" db="EMBL/GenBank/DDBJ databases">
        <title>Updated assembly of Pseudogymnoascus destructans, the fungus causing white-nose syndrome of bats.</title>
        <authorList>
            <person name="Palmer J.M."/>
            <person name="Drees K.P."/>
            <person name="Foster J.T."/>
            <person name="Lindner D.L."/>
        </authorList>
    </citation>
    <scope>NUCLEOTIDE SEQUENCE [LARGE SCALE GENOMIC DNA]</scope>
    <source>
        <strain evidence="4">20631-21</strain>
    </source>
</reference>
<accession>A0A177A5N3</accession>
<dbReference type="EMBL" id="KV441404">
    <property type="protein sequence ID" value="OAF56423.1"/>
    <property type="molecule type" value="Genomic_DNA"/>
</dbReference>
<sequence>MSSQEDEEEPIVEYARFYGLSIDPLRDPSPLSLIESLFYIYEKDVSEDSHLPQINYQPILPSDEPLTIDKGAEILLAGANGVFLDQGTIDKITTAASVRPRRQKPKLELPLLRTDPDADLEDFRQRQNPCISDESFIYEPHDIEKDEGIQWPSRFADLPNSLTKDCSMEKITVTRDTMVYLQAALKDNWSKEDTKDFLASQPYYKRNPALDPITPPLSTLCWATPEPFEPSSPTCHLPLLSDPPSQLGADLEAAERAIFEDDELLSVKEESSDYNDPIEHHQERRHNLRNIYFETSSLPSDELFPAHEHHTSHDLKVETPLTPPLPLVKNVTFSDTVEEMLFDKDCPGFTSSANDSGDADSFFMNHTLHDTFREAYNTENSRLEKEQLQEAATTGRVEVPIMDFTAPNPPWNVSKLSGFKKTLSQPREIVKSILKEIKLSDRPKALRKLNHTVDWTVFPTSLAEFALIEEFGNEDALLRYTNSEMETDITTSVSLTYKAPGIRILRDVDVDDEDDEDLEPGVFLHEELDMASLIKKRKLELGEMGENGTQENIQESGNSTVHAAAKKHSWKLTPGIVADSDTANEGYGNSGYGETLIGGVFSATTAVDNFIEMRGTKRHKPTDSTSSYLSSPKAKAVHTDNPVAMPIPPPIVNSRLTKADIPLPLSNITVPTETTQYIISTDLLKQRPLFSAIKSLIPTAHFIERDFNRYNTTAWLRQGTISRSPVRSPLAAEADLILSPSTGVVLTTLMKIKQKPLPGQKEKSEIKSKVEGVCMRYERLLVFISEASPDESSVAVLGGQECMAMAEFTGFCASLPCTVIVSFVPGAHKTLANWVVASMVRYGTAGSNTLDLLEDETQWEVFLRRCGMNPYAAQAVVSALKALEGVHSSRRGMFGISAFVGMEHNERIRMFGPVLAGERVLRRVSSVIDSRWRHDTP</sequence>